<dbReference type="InterPro" id="IPR009056">
    <property type="entry name" value="Cyt_c-like_dom"/>
</dbReference>
<keyword evidence="5" id="KW-0812">Transmembrane</keyword>
<evidence type="ECO:0000313" key="8">
    <source>
        <dbReference type="Proteomes" id="UP000244092"/>
    </source>
</evidence>
<dbReference type="OrthoDB" id="9811281at2"/>
<name>A0A2T6CDE7_9RHOB</name>
<comment type="caution">
    <text evidence="7">The sequence shown here is derived from an EMBL/GenBank/DDBJ whole genome shotgun (WGS) entry which is preliminary data.</text>
</comment>
<feature type="transmembrane region" description="Helical" evidence="5">
    <location>
        <begin position="12"/>
        <end position="33"/>
    </location>
</feature>
<dbReference type="EMBL" id="QBKU01000007">
    <property type="protein sequence ID" value="PTX73517.1"/>
    <property type="molecule type" value="Genomic_DNA"/>
</dbReference>
<dbReference type="PANTHER" id="PTHR35008">
    <property type="entry name" value="BLL4482 PROTEIN-RELATED"/>
    <property type="match status" value="1"/>
</dbReference>
<evidence type="ECO:0000259" key="6">
    <source>
        <dbReference type="PROSITE" id="PS51007"/>
    </source>
</evidence>
<dbReference type="PROSITE" id="PS51007">
    <property type="entry name" value="CYTC"/>
    <property type="match status" value="2"/>
</dbReference>
<dbReference type="GO" id="GO:0009055">
    <property type="term" value="F:electron transfer activity"/>
    <property type="evidence" value="ECO:0007669"/>
    <property type="project" value="InterPro"/>
</dbReference>
<evidence type="ECO:0000256" key="5">
    <source>
        <dbReference type="SAM" id="Phobius"/>
    </source>
</evidence>
<dbReference type="Pfam" id="PF00034">
    <property type="entry name" value="Cytochrom_C"/>
    <property type="match status" value="1"/>
</dbReference>
<gene>
    <name evidence="7" type="ORF">C8N31_107220</name>
</gene>
<evidence type="ECO:0000256" key="1">
    <source>
        <dbReference type="ARBA" id="ARBA00022617"/>
    </source>
</evidence>
<evidence type="ECO:0000256" key="3">
    <source>
        <dbReference type="ARBA" id="ARBA00023004"/>
    </source>
</evidence>
<feature type="domain" description="Cytochrome c" evidence="6">
    <location>
        <begin position="198"/>
        <end position="304"/>
    </location>
</feature>
<dbReference type="PANTHER" id="PTHR35008:SF8">
    <property type="entry name" value="ALCOHOL DEHYDROGENASE CYTOCHROME C SUBUNIT"/>
    <property type="match status" value="1"/>
</dbReference>
<proteinExistence type="predicted"/>
<evidence type="ECO:0000313" key="7">
    <source>
        <dbReference type="EMBL" id="PTX73517.1"/>
    </source>
</evidence>
<dbReference type="GO" id="GO:0046872">
    <property type="term" value="F:metal ion binding"/>
    <property type="evidence" value="ECO:0007669"/>
    <property type="project" value="UniProtKB-KW"/>
</dbReference>
<feature type="domain" description="Cytochrome c" evidence="6">
    <location>
        <begin position="49"/>
        <end position="157"/>
    </location>
</feature>
<evidence type="ECO:0000256" key="2">
    <source>
        <dbReference type="ARBA" id="ARBA00022723"/>
    </source>
</evidence>
<dbReference type="InterPro" id="IPR051459">
    <property type="entry name" value="Cytochrome_c-type_DH"/>
</dbReference>
<keyword evidence="5" id="KW-1133">Transmembrane helix</keyword>
<evidence type="ECO:0000256" key="4">
    <source>
        <dbReference type="PROSITE-ProRule" id="PRU00433"/>
    </source>
</evidence>
<keyword evidence="1 4" id="KW-0349">Heme</keyword>
<dbReference type="Gene3D" id="1.10.760.10">
    <property type="entry name" value="Cytochrome c-like domain"/>
    <property type="match status" value="1"/>
</dbReference>
<dbReference type="SUPFAM" id="SSF46626">
    <property type="entry name" value="Cytochrome c"/>
    <property type="match status" value="2"/>
</dbReference>
<protein>
    <submittedName>
        <fullName evidence="7">Mono/diheme cytochrome c family protein</fullName>
    </submittedName>
</protein>
<keyword evidence="3 4" id="KW-0408">Iron</keyword>
<dbReference type="AlphaFoldDB" id="A0A2T6CDE7"/>
<dbReference type="GO" id="GO:0020037">
    <property type="term" value="F:heme binding"/>
    <property type="evidence" value="ECO:0007669"/>
    <property type="project" value="InterPro"/>
</dbReference>
<sequence length="307" mass="32435">MRPIAVRKTKLLRGLVKILGACAVIGAGLGWFLTAPDPLDPAFGARLTADPEAGALVFAAGGCVSCHAAPGAEGDDKQVLAGGLAFASDFGTFYAPNISPDPNAGIGAWSLPGFARAVTRGVSPEGQHYYPAFPYAAYQHMQDQDVVNLFAYMQTLPADPTPSKAHDVGFPFNIRRSLGGWKLLFMKDEFVLSGNHSTEMTRGRYLAEGLAHCGECHTPRNALGGLDRSQWLAGAPNPSGKGRIPNITPGKLDWSESDLVAYFATGFTPDYDSAGGEMAEVVSNLAQLPQSDREAIAAYLKAVPAIP</sequence>
<dbReference type="InterPro" id="IPR036909">
    <property type="entry name" value="Cyt_c-like_dom_sf"/>
</dbReference>
<reference evidence="7 8" key="1">
    <citation type="submission" date="2018-04" db="EMBL/GenBank/DDBJ databases">
        <title>Genomic Encyclopedia of Archaeal and Bacterial Type Strains, Phase II (KMG-II): from individual species to whole genera.</title>
        <authorList>
            <person name="Goeker M."/>
        </authorList>
    </citation>
    <scope>NUCLEOTIDE SEQUENCE [LARGE SCALE GENOMIC DNA]</scope>
    <source>
        <strain evidence="7 8">DSM 12244</strain>
    </source>
</reference>
<dbReference type="Proteomes" id="UP000244092">
    <property type="component" value="Unassembled WGS sequence"/>
</dbReference>
<keyword evidence="2 4" id="KW-0479">Metal-binding</keyword>
<keyword evidence="5" id="KW-0472">Membrane</keyword>
<organism evidence="7 8">
    <name type="scientific">Sulfitobacter mediterraneus</name>
    <dbReference type="NCBI Taxonomy" id="83219"/>
    <lineage>
        <taxon>Bacteria</taxon>
        <taxon>Pseudomonadati</taxon>
        <taxon>Pseudomonadota</taxon>
        <taxon>Alphaproteobacteria</taxon>
        <taxon>Rhodobacterales</taxon>
        <taxon>Roseobacteraceae</taxon>
        <taxon>Sulfitobacter</taxon>
    </lineage>
</organism>
<accession>A0A2T6CDE7</accession>